<reference evidence="2 3" key="1">
    <citation type="submission" date="2018-03" db="EMBL/GenBank/DDBJ databases">
        <title>Genomic Encyclopedia of Type Strains, Phase III (KMG-III): the genomes of soil and plant-associated and newly described type strains.</title>
        <authorList>
            <person name="Whitman W."/>
        </authorList>
    </citation>
    <scope>NUCLEOTIDE SEQUENCE [LARGE SCALE GENOMIC DNA]</scope>
    <source>
        <strain evidence="2 3">CGMCC 1.07653</strain>
    </source>
</reference>
<dbReference type="CDD" id="cd03139">
    <property type="entry name" value="GATase1_PfpI_2"/>
    <property type="match status" value="1"/>
</dbReference>
<dbReference type="InterPro" id="IPR002818">
    <property type="entry name" value="DJ-1/PfpI"/>
</dbReference>
<evidence type="ECO:0000313" key="3">
    <source>
        <dbReference type="Proteomes" id="UP000242310"/>
    </source>
</evidence>
<dbReference type="Pfam" id="PF01965">
    <property type="entry name" value="DJ-1_PfpI"/>
    <property type="match status" value="1"/>
</dbReference>
<name>A0A2P8HAI6_9BACI</name>
<organism evidence="2 3">
    <name type="scientific">Salsuginibacillus halophilus</name>
    <dbReference type="NCBI Taxonomy" id="517424"/>
    <lineage>
        <taxon>Bacteria</taxon>
        <taxon>Bacillati</taxon>
        <taxon>Bacillota</taxon>
        <taxon>Bacilli</taxon>
        <taxon>Bacillales</taxon>
        <taxon>Bacillaceae</taxon>
        <taxon>Salsuginibacillus</taxon>
    </lineage>
</organism>
<dbReference type="Proteomes" id="UP000242310">
    <property type="component" value="Unassembled WGS sequence"/>
</dbReference>
<evidence type="ECO:0000259" key="1">
    <source>
        <dbReference type="Pfam" id="PF01965"/>
    </source>
</evidence>
<dbReference type="GO" id="GO:0006355">
    <property type="term" value="P:regulation of DNA-templated transcription"/>
    <property type="evidence" value="ECO:0007669"/>
    <property type="project" value="TreeGrafter"/>
</dbReference>
<proteinExistence type="predicted"/>
<dbReference type="SUPFAM" id="SSF52317">
    <property type="entry name" value="Class I glutamine amidotransferase-like"/>
    <property type="match status" value="1"/>
</dbReference>
<sequence>MKNVGIYLFDDVEVLDFAGPYEVFSVAFTSSDQGHDPLFEVLTISEQGEKVVARNGLQIVPDTSLDAAPAFDILIIPGGKGARVNEMNNEKLLAWISERQHNVEVLASVCTGALILANAGVLDGRAATTHWGSYERLAAFQHLHVKKDVKFVDEGDIVTSGGISAGINMSFHLVERFAGKQAVAETAKWMAYDL</sequence>
<evidence type="ECO:0000313" key="2">
    <source>
        <dbReference type="EMBL" id="PSL43245.1"/>
    </source>
</evidence>
<dbReference type="InterPro" id="IPR052158">
    <property type="entry name" value="INH-QAR"/>
</dbReference>
<accession>A0A2P8HAI6</accession>
<dbReference type="AlphaFoldDB" id="A0A2P8HAI6"/>
<dbReference type="InterPro" id="IPR029062">
    <property type="entry name" value="Class_I_gatase-like"/>
</dbReference>
<feature type="domain" description="DJ-1/PfpI" evidence="1">
    <location>
        <begin position="3"/>
        <end position="175"/>
    </location>
</feature>
<dbReference type="OrthoDB" id="6382410at2"/>
<dbReference type="Gene3D" id="3.40.50.880">
    <property type="match status" value="1"/>
</dbReference>
<keyword evidence="3" id="KW-1185">Reference proteome</keyword>
<dbReference type="RefSeq" id="WP_106589386.1">
    <property type="nucleotide sequence ID" value="NZ_PYAV01000011.1"/>
</dbReference>
<dbReference type="PANTHER" id="PTHR43130:SF14">
    <property type="entry name" value="DJ-1_PFPI DOMAIN-CONTAINING PROTEIN"/>
    <property type="match status" value="1"/>
</dbReference>
<dbReference type="EMBL" id="PYAV01000011">
    <property type="protein sequence ID" value="PSL43245.1"/>
    <property type="molecule type" value="Genomic_DNA"/>
</dbReference>
<gene>
    <name evidence="2" type="ORF">B0H94_11169</name>
</gene>
<protein>
    <submittedName>
        <fullName evidence="2">AraC family transcriptional regulator</fullName>
    </submittedName>
</protein>
<comment type="caution">
    <text evidence="2">The sequence shown here is derived from an EMBL/GenBank/DDBJ whole genome shotgun (WGS) entry which is preliminary data.</text>
</comment>
<dbReference type="PANTHER" id="PTHR43130">
    <property type="entry name" value="ARAC-FAMILY TRANSCRIPTIONAL REGULATOR"/>
    <property type="match status" value="1"/>
</dbReference>